<dbReference type="Gene3D" id="1.10.132.70">
    <property type="match status" value="1"/>
</dbReference>
<dbReference type="PRINTS" id="PR01365">
    <property type="entry name" value="TELOMERASERT"/>
</dbReference>
<evidence type="ECO:0000256" key="10">
    <source>
        <dbReference type="ARBA" id="ARBA00022918"/>
    </source>
</evidence>
<gene>
    <name evidence="16" type="ORF">PPNO1_LOCUS6390</name>
</gene>
<keyword evidence="11 13" id="KW-0539">Nucleus</keyword>
<name>A0A9P1H4R2_9PEZI</name>
<keyword evidence="5 13" id="KW-0808">Transferase</keyword>
<evidence type="ECO:0000256" key="7">
    <source>
        <dbReference type="ARBA" id="ARBA00022723"/>
    </source>
</evidence>
<comment type="function">
    <text evidence="13">Telomerase is a ribonucleoprotein enzyme essential for the replication of chromosome termini in most eukaryotes. It elongates telomeres. It is a reverse transcriptase that adds simple sequence repeats to chromosome ends by copying a template sequence within the RNA component of the enzyme.</text>
</comment>
<keyword evidence="8 13" id="KW-0460">Magnesium</keyword>
<dbReference type="AlphaFoldDB" id="A0A9P1H4R2"/>
<organism evidence="16 17">
    <name type="scientific">Parascedosporium putredinis</name>
    <dbReference type="NCBI Taxonomy" id="1442378"/>
    <lineage>
        <taxon>Eukaryota</taxon>
        <taxon>Fungi</taxon>
        <taxon>Dikarya</taxon>
        <taxon>Ascomycota</taxon>
        <taxon>Pezizomycotina</taxon>
        <taxon>Sordariomycetes</taxon>
        <taxon>Hypocreomycetidae</taxon>
        <taxon>Microascales</taxon>
        <taxon>Microascaceae</taxon>
        <taxon>Parascedosporium</taxon>
    </lineage>
</organism>
<dbReference type="InterPro" id="IPR021891">
    <property type="entry name" value="Telomerase_RBD"/>
</dbReference>
<evidence type="ECO:0000256" key="3">
    <source>
        <dbReference type="ARBA" id="ARBA00016182"/>
    </source>
</evidence>
<dbReference type="GO" id="GO:0007004">
    <property type="term" value="P:telomere maintenance via telomerase"/>
    <property type="evidence" value="ECO:0007669"/>
    <property type="project" value="TreeGrafter"/>
</dbReference>
<dbReference type="GO" id="GO:0000781">
    <property type="term" value="C:chromosome, telomeric region"/>
    <property type="evidence" value="ECO:0007669"/>
    <property type="project" value="UniProtKB-SubCell"/>
</dbReference>
<evidence type="ECO:0000259" key="15">
    <source>
        <dbReference type="PROSITE" id="PS50878"/>
    </source>
</evidence>
<dbReference type="CDD" id="cd01648">
    <property type="entry name" value="TERT"/>
    <property type="match status" value="1"/>
</dbReference>
<dbReference type="Pfam" id="PF12009">
    <property type="entry name" value="Telomerase_RBD"/>
    <property type="match status" value="1"/>
</dbReference>
<evidence type="ECO:0000256" key="4">
    <source>
        <dbReference type="ARBA" id="ARBA00022454"/>
    </source>
</evidence>
<keyword evidence="6 13" id="KW-0548">Nucleotidyltransferase</keyword>
<evidence type="ECO:0000313" key="17">
    <source>
        <dbReference type="Proteomes" id="UP000838763"/>
    </source>
</evidence>
<keyword evidence="7 13" id="KW-0479">Metal-binding</keyword>
<keyword evidence="9 13" id="KW-0779">Telomere</keyword>
<evidence type="ECO:0000256" key="12">
    <source>
        <dbReference type="ARBA" id="ARBA00048173"/>
    </source>
</evidence>
<dbReference type="InterPro" id="IPR003545">
    <property type="entry name" value="Telomerase_RT"/>
</dbReference>
<sequence length="674" mass="75693">MSAKGNVHTGFRHIRDNAKDGPGTESQPSRGSDESTLRVMAYMFPRQFGLHNVFTFTPAVGPGQRGAKQTGTDLRLTAGPAASVTGDGTTEDRQARSLADGVSAFCQRVLCKIIPNEVWGVGSVQKHNKELVMENVDRFVRLRRFENMSLHDIYQGMKLTDVEWLAPPHLREYKMSPTDKLKRTEIFLEFLYYVFDSLLIPLIRSNFYVTDSGKHKNRLFYFRHDVWRRIAEPAMVALRADLFEEIKAADARSLLDQRALGTSQLRLLPKDAALRPIMNLRRREFHKGRQVLLPSINSILAPLYSRLKAFAENARGGPVKRFYLAKVDVRAAFDTMPQDAVVELMKTIPSDDRYVISKYVEIKPGDSVPDTCGTALSKPAKRWQSLAATASDETRFASHLESKLATGKKNTIFVSNSMKRVYNTGALATLLTDHVRSNIGSVLSTAFCNYFYADLERRHLAFLADDPGGSLLLRLIDDFLLITTDRSKAERFMAVMHAGLPDYGVTVNPAKSLVNFALEIDSASRRPGHNFERKTLNAFRIQSHMMFFDTAHNPASLSRANLAAAMAETARKACAYIRCLPRDRRPREDVFVRTIGRLVEVAHALLTSRTRKARFPGYECSLSKMQVRIAALGAFSEVVKVKQPGYKGVIDWAEQQMKALESGKSPKHRSQVVS</sequence>
<evidence type="ECO:0000256" key="6">
    <source>
        <dbReference type="ARBA" id="ARBA00022695"/>
    </source>
</evidence>
<dbReference type="EMBL" id="CALLCH030000015">
    <property type="protein sequence ID" value="CAI4216742.1"/>
    <property type="molecule type" value="Genomic_DNA"/>
</dbReference>
<evidence type="ECO:0000256" key="13">
    <source>
        <dbReference type="RuleBase" id="RU365061"/>
    </source>
</evidence>
<dbReference type="PROSITE" id="PS50878">
    <property type="entry name" value="RT_POL"/>
    <property type="match status" value="1"/>
</dbReference>
<comment type="catalytic activity">
    <reaction evidence="12 13">
        <text>DNA(n) + a 2'-deoxyribonucleoside 5'-triphosphate = DNA(n+1) + diphosphate</text>
        <dbReference type="Rhea" id="RHEA:22508"/>
        <dbReference type="Rhea" id="RHEA-COMP:17339"/>
        <dbReference type="Rhea" id="RHEA-COMP:17340"/>
        <dbReference type="ChEBI" id="CHEBI:33019"/>
        <dbReference type="ChEBI" id="CHEBI:61560"/>
        <dbReference type="ChEBI" id="CHEBI:173112"/>
        <dbReference type="EC" id="2.7.7.49"/>
    </reaction>
</comment>
<dbReference type="GO" id="GO:0003720">
    <property type="term" value="F:telomerase activity"/>
    <property type="evidence" value="ECO:0007669"/>
    <property type="project" value="InterPro"/>
</dbReference>
<proteinExistence type="inferred from homology"/>
<feature type="region of interest" description="Disordered" evidence="14">
    <location>
        <begin position="1"/>
        <end position="36"/>
    </location>
</feature>
<dbReference type="PANTHER" id="PTHR12066:SF0">
    <property type="entry name" value="TELOMERASE REVERSE TRANSCRIPTASE"/>
    <property type="match status" value="1"/>
</dbReference>
<dbReference type="Gene3D" id="1.10.357.90">
    <property type="match status" value="1"/>
</dbReference>
<evidence type="ECO:0000256" key="11">
    <source>
        <dbReference type="ARBA" id="ARBA00023242"/>
    </source>
</evidence>
<comment type="subcellular location">
    <subcellularLocation>
        <location evidence="13">Nucleus</location>
    </subcellularLocation>
    <subcellularLocation>
        <location evidence="13">Chromosome</location>
        <location evidence="13">Telomere</location>
    </subcellularLocation>
</comment>
<evidence type="ECO:0000256" key="8">
    <source>
        <dbReference type="ARBA" id="ARBA00022842"/>
    </source>
</evidence>
<dbReference type="PANTHER" id="PTHR12066">
    <property type="entry name" value="TELOMERASE REVERSE TRANSCRIPTASE"/>
    <property type="match status" value="1"/>
</dbReference>
<protein>
    <recommendedName>
        <fullName evidence="3 13">Telomerase reverse transcriptase</fullName>
        <ecNumber evidence="2 13">2.7.7.49</ecNumber>
    </recommendedName>
    <alternativeName>
        <fullName evidence="13">Telomerase catalytic subunit</fullName>
    </alternativeName>
</protein>
<reference evidence="16" key="1">
    <citation type="submission" date="2022-11" db="EMBL/GenBank/DDBJ databases">
        <authorList>
            <person name="Scott C."/>
            <person name="Bruce N."/>
        </authorList>
    </citation>
    <scope>NUCLEOTIDE SEQUENCE</scope>
</reference>
<dbReference type="GO" id="GO:0042162">
    <property type="term" value="F:telomeric DNA binding"/>
    <property type="evidence" value="ECO:0007669"/>
    <property type="project" value="TreeGrafter"/>
</dbReference>
<evidence type="ECO:0000256" key="9">
    <source>
        <dbReference type="ARBA" id="ARBA00022895"/>
    </source>
</evidence>
<evidence type="ECO:0000256" key="2">
    <source>
        <dbReference type="ARBA" id="ARBA00012493"/>
    </source>
</evidence>
<comment type="similarity">
    <text evidence="1 13">Belongs to the reverse transcriptase family. Telomerase subfamily.</text>
</comment>
<dbReference type="GO" id="GO:0070034">
    <property type="term" value="F:telomerase RNA binding"/>
    <property type="evidence" value="ECO:0007669"/>
    <property type="project" value="TreeGrafter"/>
</dbReference>
<dbReference type="InterPro" id="IPR000477">
    <property type="entry name" value="RT_dom"/>
</dbReference>
<dbReference type="GO" id="GO:0000333">
    <property type="term" value="C:telomerase catalytic core complex"/>
    <property type="evidence" value="ECO:0007669"/>
    <property type="project" value="TreeGrafter"/>
</dbReference>
<evidence type="ECO:0000256" key="1">
    <source>
        <dbReference type="ARBA" id="ARBA00008001"/>
    </source>
</evidence>
<accession>A0A9P1H4R2</accession>
<dbReference type="SMART" id="SM00975">
    <property type="entry name" value="Telomerase_RBD"/>
    <property type="match status" value="1"/>
</dbReference>
<dbReference type="Proteomes" id="UP000838763">
    <property type="component" value="Unassembled WGS sequence"/>
</dbReference>
<keyword evidence="10 13" id="KW-0695">RNA-directed DNA polymerase</keyword>
<keyword evidence="17" id="KW-1185">Reference proteome</keyword>
<feature type="domain" description="Reverse transcriptase" evidence="15">
    <location>
        <begin position="249"/>
        <end position="531"/>
    </location>
</feature>
<evidence type="ECO:0000256" key="5">
    <source>
        <dbReference type="ARBA" id="ARBA00022679"/>
    </source>
</evidence>
<comment type="caution">
    <text evidence="16">The sequence shown here is derived from an EMBL/GenBank/DDBJ whole genome shotgun (WGS) entry which is preliminary data.</text>
</comment>
<dbReference type="GO" id="GO:0046872">
    <property type="term" value="F:metal ion binding"/>
    <property type="evidence" value="ECO:0007669"/>
    <property type="project" value="UniProtKB-KW"/>
</dbReference>
<dbReference type="EC" id="2.7.7.49" evidence="2 13"/>
<evidence type="ECO:0000256" key="14">
    <source>
        <dbReference type="SAM" id="MobiDB-lite"/>
    </source>
</evidence>
<dbReference type="OrthoDB" id="289721at2759"/>
<keyword evidence="4 13" id="KW-0158">Chromosome</keyword>
<evidence type="ECO:0000313" key="16">
    <source>
        <dbReference type="EMBL" id="CAI4216742.1"/>
    </source>
</evidence>